<evidence type="ECO:0000256" key="12">
    <source>
        <dbReference type="ARBA" id="ARBA00076160"/>
    </source>
</evidence>
<comment type="caution">
    <text evidence="14">The sequence shown here is derived from an EMBL/GenBank/DDBJ whole genome shotgun (WGS) entry which is preliminary data.</text>
</comment>
<reference evidence="14" key="1">
    <citation type="submission" date="2020-09" db="EMBL/GenBank/DDBJ databases">
        <title>A novel bacterium of genus Paenibacillus, isolated from South China Sea.</title>
        <authorList>
            <person name="Huang H."/>
            <person name="Mo K."/>
            <person name="Hu Y."/>
        </authorList>
    </citation>
    <scope>NUCLEOTIDE SEQUENCE</scope>
    <source>
        <strain evidence="14">IB182496</strain>
    </source>
</reference>
<keyword evidence="14" id="KW-0328">Glycosyltransferase</keyword>
<dbReference type="GO" id="GO:0051075">
    <property type="term" value="F:S-adenosylmethionine:tRNA ribosyltransferase-isomerase activity"/>
    <property type="evidence" value="ECO:0007669"/>
    <property type="project" value="UniProtKB-EC"/>
</dbReference>
<evidence type="ECO:0000256" key="7">
    <source>
        <dbReference type="ARBA" id="ARBA00022785"/>
    </source>
</evidence>
<protein>
    <recommendedName>
        <fullName evidence="11 13">S-adenosylmethionine:tRNA ribosyltransferase-isomerase</fullName>
        <ecNumber evidence="10 13">2.4.99.17</ecNumber>
    </recommendedName>
    <alternativeName>
        <fullName evidence="12 13">Queuosine biosynthesis protein QueA</fullName>
    </alternativeName>
</protein>
<comment type="similarity">
    <text evidence="9 13">Belongs to the QueA family.</text>
</comment>
<dbReference type="GO" id="GO:0005737">
    <property type="term" value="C:cytoplasm"/>
    <property type="evidence" value="ECO:0007669"/>
    <property type="project" value="UniProtKB-SubCell"/>
</dbReference>
<comment type="pathway">
    <text evidence="2 13">tRNA modification; tRNA-queuosine biosynthesis.</text>
</comment>
<dbReference type="EMBL" id="JACXIZ010000011">
    <property type="protein sequence ID" value="MBD2844589.1"/>
    <property type="molecule type" value="Genomic_DNA"/>
</dbReference>
<comment type="function">
    <text evidence="13">Transfers and isomerizes the ribose moiety from AdoMet to the 7-aminomethyl group of 7-deazaguanine (preQ1-tRNA) to give epoxyqueuosine (oQ-tRNA).</text>
</comment>
<dbReference type="AlphaFoldDB" id="A0A927GQJ7"/>
<dbReference type="RefSeq" id="WP_190915388.1">
    <property type="nucleotide sequence ID" value="NZ_JACXIZ010000011.1"/>
</dbReference>
<evidence type="ECO:0000256" key="9">
    <source>
        <dbReference type="ARBA" id="ARBA00061210"/>
    </source>
</evidence>
<proteinExistence type="inferred from homology"/>
<dbReference type="GO" id="GO:0008616">
    <property type="term" value="P:tRNA queuosine(34) biosynthetic process"/>
    <property type="evidence" value="ECO:0007669"/>
    <property type="project" value="UniProtKB-UniRule"/>
</dbReference>
<keyword evidence="15" id="KW-1185">Reference proteome</keyword>
<organism evidence="14 15">
    <name type="scientific">Paenibacillus sabuli</name>
    <dbReference type="NCBI Taxonomy" id="2772509"/>
    <lineage>
        <taxon>Bacteria</taxon>
        <taxon>Bacillati</taxon>
        <taxon>Bacillota</taxon>
        <taxon>Bacilli</taxon>
        <taxon>Bacillales</taxon>
        <taxon>Paenibacillaceae</taxon>
        <taxon>Paenibacillus</taxon>
    </lineage>
</organism>
<dbReference type="SUPFAM" id="SSF111337">
    <property type="entry name" value="QueA-like"/>
    <property type="match status" value="1"/>
</dbReference>
<dbReference type="NCBIfam" id="NF001140">
    <property type="entry name" value="PRK00147.1"/>
    <property type="match status" value="1"/>
</dbReference>
<evidence type="ECO:0000256" key="11">
    <source>
        <dbReference type="ARBA" id="ARBA00069325"/>
    </source>
</evidence>
<evidence type="ECO:0000313" key="14">
    <source>
        <dbReference type="EMBL" id="MBD2844589.1"/>
    </source>
</evidence>
<evidence type="ECO:0000256" key="4">
    <source>
        <dbReference type="ARBA" id="ARBA00022490"/>
    </source>
</evidence>
<evidence type="ECO:0000256" key="13">
    <source>
        <dbReference type="HAMAP-Rule" id="MF_00113"/>
    </source>
</evidence>
<dbReference type="FunFam" id="2.40.10.240:FF:000002">
    <property type="entry name" value="S-adenosylmethionine:tRNA ribosyltransferase-isomerase"/>
    <property type="match status" value="1"/>
</dbReference>
<keyword evidence="7 13" id="KW-0671">Queuosine biosynthesis</keyword>
<evidence type="ECO:0000256" key="6">
    <source>
        <dbReference type="ARBA" id="ARBA00022691"/>
    </source>
</evidence>
<dbReference type="Proteomes" id="UP000621560">
    <property type="component" value="Unassembled WGS sequence"/>
</dbReference>
<comment type="subcellular location">
    <subcellularLocation>
        <location evidence="1 13">Cytoplasm</location>
    </subcellularLocation>
</comment>
<dbReference type="PANTHER" id="PTHR30307">
    <property type="entry name" value="S-ADENOSYLMETHIONINE:TRNA RIBOSYLTRANSFERASE-ISOMERASE"/>
    <property type="match status" value="1"/>
</dbReference>
<dbReference type="Gene3D" id="3.40.1780.10">
    <property type="entry name" value="QueA-like"/>
    <property type="match status" value="1"/>
</dbReference>
<evidence type="ECO:0000256" key="8">
    <source>
        <dbReference type="ARBA" id="ARBA00052751"/>
    </source>
</evidence>
<evidence type="ECO:0000256" key="5">
    <source>
        <dbReference type="ARBA" id="ARBA00022679"/>
    </source>
</evidence>
<dbReference type="EC" id="2.4.99.17" evidence="10 13"/>
<dbReference type="InterPro" id="IPR042118">
    <property type="entry name" value="QueA_dom1"/>
</dbReference>
<keyword evidence="6 13" id="KW-0949">S-adenosyl-L-methionine</keyword>
<sequence>MDVREFDFELPDRLIAQTPLAERTASRLLALDKRSGATAHRGFAELADYMRPGDTLVLNDTRVLPARLLGHKPDTGARAELLLLRQLSGDRWETLARPAKRLKPGTELWFGEDERGGPLLRARVLDAGEMGARTVQFEYEGIFHELLDRLGEMPLPPYIREQLSDKSRYQTVYARHEGSAAAPTAGLHFTEAYLERLQRKGVRLAYVTLHVGLGTFRPMSAETVEEHVMHEEYYALDEANARLLNDTKASGGRVFAVGTTSARTLETVAARFGEGSIAACSGWTGIFIYPGYQFRLVDALLTNFHLPKSTLVMLVSALAGREAIMRAYREAVEREYRFFSFGDAMLIY</sequence>
<evidence type="ECO:0000313" key="15">
    <source>
        <dbReference type="Proteomes" id="UP000621560"/>
    </source>
</evidence>
<dbReference type="InterPro" id="IPR003699">
    <property type="entry name" value="QueA"/>
</dbReference>
<evidence type="ECO:0000256" key="10">
    <source>
        <dbReference type="ARBA" id="ARBA00066503"/>
    </source>
</evidence>
<evidence type="ECO:0000256" key="3">
    <source>
        <dbReference type="ARBA" id="ARBA00011245"/>
    </source>
</evidence>
<dbReference type="Gene3D" id="2.40.10.240">
    <property type="entry name" value="QueA-like"/>
    <property type="match status" value="1"/>
</dbReference>
<dbReference type="InterPro" id="IPR042119">
    <property type="entry name" value="QueA_dom2"/>
</dbReference>
<dbReference type="Pfam" id="PF02547">
    <property type="entry name" value="Queuosine_synth"/>
    <property type="match status" value="1"/>
</dbReference>
<comment type="catalytic activity">
    <reaction evidence="8 13">
        <text>7-aminomethyl-7-carbaguanosine(34) in tRNA + S-adenosyl-L-methionine = epoxyqueuosine(34) in tRNA + adenine + L-methionine + 2 H(+)</text>
        <dbReference type="Rhea" id="RHEA:32155"/>
        <dbReference type="Rhea" id="RHEA-COMP:10342"/>
        <dbReference type="Rhea" id="RHEA-COMP:18582"/>
        <dbReference type="ChEBI" id="CHEBI:15378"/>
        <dbReference type="ChEBI" id="CHEBI:16708"/>
        <dbReference type="ChEBI" id="CHEBI:57844"/>
        <dbReference type="ChEBI" id="CHEBI:59789"/>
        <dbReference type="ChEBI" id="CHEBI:82833"/>
        <dbReference type="ChEBI" id="CHEBI:194443"/>
        <dbReference type="EC" id="2.4.99.17"/>
    </reaction>
</comment>
<name>A0A927GQJ7_9BACL</name>
<evidence type="ECO:0000256" key="2">
    <source>
        <dbReference type="ARBA" id="ARBA00004691"/>
    </source>
</evidence>
<comment type="subunit">
    <text evidence="3 13">Monomer.</text>
</comment>
<dbReference type="InterPro" id="IPR036100">
    <property type="entry name" value="QueA_sf"/>
</dbReference>
<keyword evidence="5 13" id="KW-0808">Transferase</keyword>
<accession>A0A927GQJ7</accession>
<keyword evidence="4 13" id="KW-0963">Cytoplasm</keyword>
<dbReference type="PANTHER" id="PTHR30307:SF0">
    <property type="entry name" value="S-ADENOSYLMETHIONINE:TRNA RIBOSYLTRANSFERASE-ISOMERASE"/>
    <property type="match status" value="1"/>
</dbReference>
<dbReference type="HAMAP" id="MF_00113">
    <property type="entry name" value="QueA"/>
    <property type="match status" value="1"/>
</dbReference>
<dbReference type="FunFam" id="3.40.1780.10:FF:000001">
    <property type="entry name" value="S-adenosylmethionine:tRNA ribosyltransferase-isomerase"/>
    <property type="match status" value="1"/>
</dbReference>
<dbReference type="NCBIfam" id="TIGR00113">
    <property type="entry name" value="queA"/>
    <property type="match status" value="1"/>
</dbReference>
<gene>
    <name evidence="13 14" type="primary">queA</name>
    <name evidence="14" type="ORF">IDH44_05260</name>
</gene>
<evidence type="ECO:0000256" key="1">
    <source>
        <dbReference type="ARBA" id="ARBA00004496"/>
    </source>
</evidence>